<feature type="compositionally biased region" description="Low complexity" evidence="1">
    <location>
        <begin position="223"/>
        <end position="232"/>
    </location>
</feature>
<feature type="region of interest" description="Disordered" evidence="1">
    <location>
        <begin position="191"/>
        <end position="346"/>
    </location>
</feature>
<dbReference type="Gene3D" id="6.10.280.150">
    <property type="match status" value="1"/>
</dbReference>
<sequence length="410" mass="45560">MKNGAVFIRTGPQRAGLKLLENVLSQNTTPGREQSARITEGVEAVSVEALLLQVQDLMHVFGGVCESVNNEVSTLRTSISNIAQRLNNVKRSVQNLDQQFANVDIQRARFEETTSADIWANLDSELFDESTRLPELRTLYEAADPMPNIKPIDDILASLPDSEKPDKCPILRNKYSYPGFFEEQWIKSIQQADESQKNRKAKKKRSGERGTKAPEPPPPAPPSQLSQMSSAQNIQYGDMPDTNFLPPPPNFIDNLPPPPGFDFPPPQMPSNDYIPAPPMFGNLPPPPPNFDNFGGPNIPAPPPLSQPQKQSYQQNQYGGQQDSIPPPPPMLDQLKNDTSVTESPRGDMLAMIRTGNVKLAPIAMRKRAERAAPLKQSTFEDIMKKQIDIIRAQVIGDDEDDDSSSDKEDW</sequence>
<organism evidence="2 3">
    <name type="scientific">Streblomastix strix</name>
    <dbReference type="NCBI Taxonomy" id="222440"/>
    <lineage>
        <taxon>Eukaryota</taxon>
        <taxon>Metamonada</taxon>
        <taxon>Preaxostyla</taxon>
        <taxon>Oxymonadida</taxon>
        <taxon>Streblomastigidae</taxon>
        <taxon>Streblomastix</taxon>
    </lineage>
</organism>
<accession>A0A5J4WJL0</accession>
<feature type="compositionally biased region" description="Pro residues" evidence="1">
    <location>
        <begin position="245"/>
        <end position="268"/>
    </location>
</feature>
<dbReference type="EMBL" id="SNRW01001781">
    <property type="protein sequence ID" value="KAA6395048.1"/>
    <property type="molecule type" value="Genomic_DNA"/>
</dbReference>
<reference evidence="2 3" key="1">
    <citation type="submission" date="2019-03" db="EMBL/GenBank/DDBJ databases">
        <title>Single cell metagenomics reveals metabolic interactions within the superorganism composed of flagellate Streblomastix strix and complex community of Bacteroidetes bacteria on its surface.</title>
        <authorList>
            <person name="Treitli S.C."/>
            <person name="Kolisko M."/>
            <person name="Husnik F."/>
            <person name="Keeling P."/>
            <person name="Hampl V."/>
        </authorList>
    </citation>
    <scope>NUCLEOTIDE SEQUENCE [LARGE SCALE GENOMIC DNA]</scope>
    <source>
        <strain evidence="2">ST1C</strain>
    </source>
</reference>
<evidence type="ECO:0000256" key="1">
    <source>
        <dbReference type="SAM" id="MobiDB-lite"/>
    </source>
</evidence>
<protein>
    <recommendedName>
        <fullName evidence="4">Wiskott-Aldrich syndrome protein family member</fullName>
    </recommendedName>
</protein>
<proteinExistence type="predicted"/>
<feature type="compositionally biased region" description="Pro residues" evidence="1">
    <location>
        <begin position="275"/>
        <end position="289"/>
    </location>
</feature>
<evidence type="ECO:0000313" key="2">
    <source>
        <dbReference type="EMBL" id="KAA6395048.1"/>
    </source>
</evidence>
<gene>
    <name evidence="2" type="ORF">EZS28_009424</name>
</gene>
<evidence type="ECO:0000313" key="3">
    <source>
        <dbReference type="Proteomes" id="UP000324800"/>
    </source>
</evidence>
<comment type="caution">
    <text evidence="2">The sequence shown here is derived from an EMBL/GenBank/DDBJ whole genome shotgun (WGS) entry which is preliminary data.</text>
</comment>
<evidence type="ECO:0008006" key="4">
    <source>
        <dbReference type="Google" id="ProtNLM"/>
    </source>
</evidence>
<dbReference type="AlphaFoldDB" id="A0A5J4WJL0"/>
<feature type="compositionally biased region" description="Low complexity" evidence="1">
    <location>
        <begin position="306"/>
        <end position="321"/>
    </location>
</feature>
<dbReference type="Proteomes" id="UP000324800">
    <property type="component" value="Unassembled WGS sequence"/>
</dbReference>
<name>A0A5J4WJL0_9EUKA</name>